<reference evidence="5" key="1">
    <citation type="journal article" date="2019" name="Plant Biotechnol. J.">
        <title>Genome sequencing of the Australian wild diploid species Gossypium australe highlights disease resistance and delayed gland morphogenesis.</title>
        <authorList>
            <person name="Cai Y."/>
            <person name="Cai X."/>
            <person name="Wang Q."/>
            <person name="Wang P."/>
            <person name="Zhang Y."/>
            <person name="Cai C."/>
            <person name="Xu Y."/>
            <person name="Wang K."/>
            <person name="Zhou Z."/>
            <person name="Wang C."/>
            <person name="Geng S."/>
            <person name="Li B."/>
            <person name="Dong Q."/>
            <person name="Hou Y."/>
            <person name="Wang H."/>
            <person name="Ai P."/>
            <person name="Liu Z."/>
            <person name="Yi F."/>
            <person name="Sun M."/>
            <person name="An G."/>
            <person name="Cheng J."/>
            <person name="Zhang Y."/>
            <person name="Shi Q."/>
            <person name="Xie Y."/>
            <person name="Shi X."/>
            <person name="Chang Y."/>
            <person name="Huang F."/>
            <person name="Chen Y."/>
            <person name="Hong S."/>
            <person name="Mi L."/>
            <person name="Sun Q."/>
            <person name="Zhang L."/>
            <person name="Zhou B."/>
            <person name="Peng R."/>
            <person name="Zhang X."/>
            <person name="Liu F."/>
        </authorList>
    </citation>
    <scope>NUCLEOTIDE SEQUENCE [LARGE SCALE GENOMIC DNA]</scope>
    <source>
        <strain evidence="5">cv. PA1801</strain>
    </source>
</reference>
<evidence type="ECO:0000313" key="5">
    <source>
        <dbReference type="Proteomes" id="UP000325315"/>
    </source>
</evidence>
<dbReference type="Pfam" id="PF12706">
    <property type="entry name" value="Lactamase_B_2"/>
    <property type="match status" value="1"/>
</dbReference>
<evidence type="ECO:0000256" key="1">
    <source>
        <dbReference type="SAM" id="MobiDB-lite"/>
    </source>
</evidence>
<feature type="transmembrane region" description="Helical" evidence="2">
    <location>
        <begin position="346"/>
        <end position="368"/>
    </location>
</feature>
<dbReference type="SUPFAM" id="SSF56281">
    <property type="entry name" value="Metallo-hydrolase/oxidoreductase"/>
    <property type="match status" value="1"/>
</dbReference>
<dbReference type="Proteomes" id="UP000325315">
    <property type="component" value="Unassembled WGS sequence"/>
</dbReference>
<keyword evidence="2" id="KW-1133">Transmembrane helix</keyword>
<organism evidence="4 5">
    <name type="scientific">Gossypium australe</name>
    <dbReference type="NCBI Taxonomy" id="47621"/>
    <lineage>
        <taxon>Eukaryota</taxon>
        <taxon>Viridiplantae</taxon>
        <taxon>Streptophyta</taxon>
        <taxon>Embryophyta</taxon>
        <taxon>Tracheophyta</taxon>
        <taxon>Spermatophyta</taxon>
        <taxon>Magnoliopsida</taxon>
        <taxon>eudicotyledons</taxon>
        <taxon>Gunneridae</taxon>
        <taxon>Pentapetalae</taxon>
        <taxon>rosids</taxon>
        <taxon>malvids</taxon>
        <taxon>Malvales</taxon>
        <taxon>Malvaceae</taxon>
        <taxon>Malvoideae</taxon>
        <taxon>Gossypium</taxon>
    </lineage>
</organism>
<dbReference type="CDD" id="cd16279">
    <property type="entry name" value="metallo-hydrolase-like_MBL-fold"/>
    <property type="match status" value="1"/>
</dbReference>
<dbReference type="InterPro" id="IPR036866">
    <property type="entry name" value="RibonucZ/Hydroxyglut_hydro"/>
</dbReference>
<accession>A0A5B6W9R7</accession>
<sequence length="424" mass="48576">MENQNPLQNGALEGAVGNSGRSGDGSSLIFLGTGCSSAVPNAMCLIQPSDPPCQVCSQSLSIPPDRNPNYRCNTSLLIDYCSSDGIRNYIIIDVGKTFREQVLRWFTFHKIPRVDSIVLTHEHADAILGLDDIRVIQPHSPTNDIDPTAIYLTRHSMDSIATKFPYLVQKKLREGQEVRRVAQLDWKIIEEHYDKPFVASGLKFFPLPVMHGEDYLCLGYLFGEKCKVAYISDVSRFPSNTEYGRCCIFSFSCVLTYIYIFKHFHFIGDVKFISKNGAGQLDLLILDCLYKVCFSLDSFLFIMLTACILLCILRSYTLVCNVFCFLHTRKDLLMFTYAYLRFLRHFPIIFLHFSFQWSLSPISIHLFLQTLEAIKRICPKRALLIGMTHEFDHHKDNEFLMEWSEREGIHVQLAHDGLRVPIDL</sequence>
<protein>
    <submittedName>
        <fullName evidence="4">Metallo-hydrolase/oxidoreductase superfamily protein</fullName>
    </submittedName>
</protein>
<dbReference type="PANTHER" id="PTHR42663:SF6">
    <property type="entry name" value="HYDROLASE C777.06C-RELATED"/>
    <property type="match status" value="1"/>
</dbReference>
<comment type="caution">
    <text evidence="4">The sequence shown here is derived from an EMBL/GenBank/DDBJ whole genome shotgun (WGS) entry which is preliminary data.</text>
</comment>
<dbReference type="OrthoDB" id="341300at2759"/>
<gene>
    <name evidence="4" type="ORF">EPI10_011933</name>
</gene>
<evidence type="ECO:0000313" key="4">
    <source>
        <dbReference type="EMBL" id="KAA3478103.1"/>
    </source>
</evidence>
<keyword evidence="2" id="KW-0472">Membrane</keyword>
<dbReference type="Gene3D" id="3.60.15.10">
    <property type="entry name" value="Ribonuclease Z/Hydroxyacylglutathione hydrolase-like"/>
    <property type="match status" value="1"/>
</dbReference>
<dbReference type="InterPro" id="IPR001279">
    <property type="entry name" value="Metallo-B-lactamas"/>
</dbReference>
<proteinExistence type="predicted"/>
<feature type="domain" description="Metallo-beta-lactamase" evidence="3">
    <location>
        <begin position="89"/>
        <end position="240"/>
    </location>
</feature>
<feature type="region of interest" description="Disordered" evidence="1">
    <location>
        <begin position="1"/>
        <end position="21"/>
    </location>
</feature>
<dbReference type="AlphaFoldDB" id="A0A5B6W9R7"/>
<keyword evidence="4" id="KW-0378">Hydrolase</keyword>
<name>A0A5B6W9R7_9ROSI</name>
<dbReference type="GO" id="GO:0016787">
    <property type="term" value="F:hydrolase activity"/>
    <property type="evidence" value="ECO:0007669"/>
    <property type="project" value="UniProtKB-KW"/>
</dbReference>
<keyword evidence="2" id="KW-0812">Transmembrane</keyword>
<feature type="transmembrane region" description="Helical" evidence="2">
    <location>
        <begin position="299"/>
        <end position="326"/>
    </location>
</feature>
<evidence type="ECO:0000259" key="3">
    <source>
        <dbReference type="Pfam" id="PF12706"/>
    </source>
</evidence>
<dbReference type="EMBL" id="SMMG02000004">
    <property type="protein sequence ID" value="KAA3478103.1"/>
    <property type="molecule type" value="Genomic_DNA"/>
</dbReference>
<keyword evidence="5" id="KW-1185">Reference proteome</keyword>
<evidence type="ECO:0000256" key="2">
    <source>
        <dbReference type="SAM" id="Phobius"/>
    </source>
</evidence>
<dbReference type="PANTHER" id="PTHR42663">
    <property type="entry name" value="HYDROLASE C777.06C-RELATED-RELATED"/>
    <property type="match status" value="1"/>
</dbReference>